<dbReference type="RefSeq" id="WP_236133946.1">
    <property type="nucleotide sequence ID" value="NZ_JAKGTH010000008.1"/>
</dbReference>
<evidence type="ECO:0008006" key="4">
    <source>
        <dbReference type="Google" id="ProtNLM"/>
    </source>
</evidence>
<keyword evidence="1" id="KW-0732">Signal</keyword>
<reference evidence="2" key="1">
    <citation type="submission" date="2022-01" db="EMBL/GenBank/DDBJ databases">
        <title>Gillisia lutea sp. nov., isolated from marine plastic residues from the Malvarosa beach (Valencia, Spain).</title>
        <authorList>
            <person name="Vidal-Verdu A."/>
            <person name="Molina-Menor E."/>
            <person name="Satari L."/>
            <person name="Pascual J."/>
            <person name="Pereto J."/>
            <person name="Porcar M."/>
        </authorList>
    </citation>
    <scope>NUCLEOTIDE SEQUENCE</scope>
    <source>
        <strain evidence="2">M10.2A</strain>
    </source>
</reference>
<keyword evidence="3" id="KW-1185">Reference proteome</keyword>
<dbReference type="EMBL" id="JAKGTH010000008">
    <property type="protein sequence ID" value="MCF4101801.1"/>
    <property type="molecule type" value="Genomic_DNA"/>
</dbReference>
<dbReference type="Proteomes" id="UP001179363">
    <property type="component" value="Unassembled WGS sequence"/>
</dbReference>
<proteinExistence type="predicted"/>
<sequence>MKKHLLFFTFFLLIVSVNAQNTKSRQEHMEKIKALKVAYITQELDMDTKLAEKFWPIYNRYECLKMDLHRREHIELDNIDPISEAKAEDMLKEYLNVEREEYEIKKELFSDLKKILSAKEIIRLHKLEADFNKRLLKEYRERRESDRKRKN</sequence>
<organism evidence="2 3">
    <name type="scientific">Gillisia lutea</name>
    <dbReference type="NCBI Taxonomy" id="2909668"/>
    <lineage>
        <taxon>Bacteria</taxon>
        <taxon>Pseudomonadati</taxon>
        <taxon>Bacteroidota</taxon>
        <taxon>Flavobacteriia</taxon>
        <taxon>Flavobacteriales</taxon>
        <taxon>Flavobacteriaceae</taxon>
        <taxon>Gillisia</taxon>
    </lineage>
</organism>
<evidence type="ECO:0000313" key="2">
    <source>
        <dbReference type="EMBL" id="MCF4101801.1"/>
    </source>
</evidence>
<evidence type="ECO:0000256" key="1">
    <source>
        <dbReference type="SAM" id="SignalP"/>
    </source>
</evidence>
<name>A0ABS9EG29_9FLAO</name>
<protein>
    <recommendedName>
        <fullName evidence="4">Sensor of ECF-type sigma factor</fullName>
    </recommendedName>
</protein>
<gene>
    <name evidence="2" type="ORF">L1I30_09000</name>
</gene>
<feature type="signal peptide" evidence="1">
    <location>
        <begin position="1"/>
        <end position="19"/>
    </location>
</feature>
<evidence type="ECO:0000313" key="3">
    <source>
        <dbReference type="Proteomes" id="UP001179363"/>
    </source>
</evidence>
<feature type="chain" id="PRO_5045328264" description="Sensor of ECF-type sigma factor" evidence="1">
    <location>
        <begin position="20"/>
        <end position="151"/>
    </location>
</feature>
<comment type="caution">
    <text evidence="2">The sequence shown here is derived from an EMBL/GenBank/DDBJ whole genome shotgun (WGS) entry which is preliminary data.</text>
</comment>
<accession>A0ABS9EG29</accession>